<dbReference type="CDD" id="cd01014">
    <property type="entry name" value="nicotinamidase_related"/>
    <property type="match status" value="1"/>
</dbReference>
<dbReference type="PANTHER" id="PTHR43540:SF1">
    <property type="entry name" value="ISOCHORISMATASE HYDROLASE"/>
    <property type="match status" value="1"/>
</dbReference>
<comment type="caution">
    <text evidence="3">The sequence shown here is derived from an EMBL/GenBank/DDBJ whole genome shotgun (WGS) entry which is preliminary data.</text>
</comment>
<gene>
    <name evidence="3" type="ORF">HJG44_00795</name>
</gene>
<dbReference type="InterPro" id="IPR000868">
    <property type="entry name" value="Isochorismatase-like_dom"/>
</dbReference>
<dbReference type="RefSeq" id="WP_171216452.1">
    <property type="nucleotide sequence ID" value="NZ_JABEPP010000001.1"/>
</dbReference>
<name>A0A849HV01_9HYPH</name>
<keyword evidence="1 3" id="KW-0378">Hydrolase</keyword>
<keyword evidence="4" id="KW-1185">Reference proteome</keyword>
<sequence>MSENSRLDPARTALLVIDVQKGFDEIAASGLPRNNPGAEGRIAELLAAFRAAGAPVIHIRHASREPSSVFRPEHSGYAVQDLARELPGEPVLVKHVNSAFIGTDLDELLRTRGSGSLVIVGATTNHCVETTTRMAGNLDYDARLVSDAAWTFERSGPDGDRYPAEAIHAMSFANLSGEFATIVRADEVVRALSPDLASA</sequence>
<dbReference type="SUPFAM" id="SSF52499">
    <property type="entry name" value="Isochorismatase-like hydrolases"/>
    <property type="match status" value="1"/>
</dbReference>
<evidence type="ECO:0000259" key="2">
    <source>
        <dbReference type="Pfam" id="PF00857"/>
    </source>
</evidence>
<proteinExistence type="predicted"/>
<dbReference type="InterPro" id="IPR050272">
    <property type="entry name" value="Isochorismatase-like_hydrls"/>
</dbReference>
<organism evidence="3 4">
    <name type="scientific">Enterovirga aerilata</name>
    <dbReference type="NCBI Taxonomy" id="2730920"/>
    <lineage>
        <taxon>Bacteria</taxon>
        <taxon>Pseudomonadati</taxon>
        <taxon>Pseudomonadota</taxon>
        <taxon>Alphaproteobacteria</taxon>
        <taxon>Hyphomicrobiales</taxon>
        <taxon>Methylobacteriaceae</taxon>
        <taxon>Enterovirga</taxon>
    </lineage>
</organism>
<dbReference type="InterPro" id="IPR036380">
    <property type="entry name" value="Isochorismatase-like_sf"/>
</dbReference>
<dbReference type="Pfam" id="PF00857">
    <property type="entry name" value="Isochorismatase"/>
    <property type="match status" value="1"/>
</dbReference>
<dbReference type="AlphaFoldDB" id="A0A849HV01"/>
<protein>
    <submittedName>
        <fullName evidence="3">Cysteine hydrolase</fullName>
    </submittedName>
</protein>
<reference evidence="3 4" key="1">
    <citation type="submission" date="2020-04" db="EMBL/GenBank/DDBJ databases">
        <title>Enterovirga sp. isolate from soil.</title>
        <authorList>
            <person name="Chea S."/>
            <person name="Kim D.-U."/>
        </authorList>
    </citation>
    <scope>NUCLEOTIDE SEQUENCE [LARGE SCALE GENOMIC DNA]</scope>
    <source>
        <strain evidence="3 4">DB1703</strain>
    </source>
</reference>
<evidence type="ECO:0000256" key="1">
    <source>
        <dbReference type="ARBA" id="ARBA00022801"/>
    </source>
</evidence>
<dbReference type="Gene3D" id="3.40.50.850">
    <property type="entry name" value="Isochorismatase-like"/>
    <property type="match status" value="1"/>
</dbReference>
<feature type="domain" description="Isochorismatase-like" evidence="2">
    <location>
        <begin position="12"/>
        <end position="186"/>
    </location>
</feature>
<dbReference type="Proteomes" id="UP000564885">
    <property type="component" value="Unassembled WGS sequence"/>
</dbReference>
<evidence type="ECO:0000313" key="3">
    <source>
        <dbReference type="EMBL" id="NNM70932.1"/>
    </source>
</evidence>
<evidence type="ECO:0000313" key="4">
    <source>
        <dbReference type="Proteomes" id="UP000564885"/>
    </source>
</evidence>
<dbReference type="GO" id="GO:0016787">
    <property type="term" value="F:hydrolase activity"/>
    <property type="evidence" value="ECO:0007669"/>
    <property type="project" value="UniProtKB-KW"/>
</dbReference>
<accession>A0A849HV01</accession>
<dbReference type="EMBL" id="JABEPP010000001">
    <property type="protein sequence ID" value="NNM70932.1"/>
    <property type="molecule type" value="Genomic_DNA"/>
</dbReference>
<dbReference type="PANTHER" id="PTHR43540">
    <property type="entry name" value="PEROXYUREIDOACRYLATE/UREIDOACRYLATE AMIDOHYDROLASE-RELATED"/>
    <property type="match status" value="1"/>
</dbReference>